<dbReference type="PROSITE" id="PS51257">
    <property type="entry name" value="PROKAR_LIPOPROTEIN"/>
    <property type="match status" value="1"/>
</dbReference>
<feature type="chain" id="PRO_5041397224" evidence="1">
    <location>
        <begin position="20"/>
        <end position="271"/>
    </location>
</feature>
<comment type="caution">
    <text evidence="2">The sequence shown here is derived from an EMBL/GenBank/DDBJ whole genome shotgun (WGS) entry which is preliminary data.</text>
</comment>
<accession>A0AA42LDL2</accession>
<keyword evidence="1" id="KW-0732">Signal</keyword>
<protein>
    <submittedName>
        <fullName evidence="2">DUF4882 domain-containing protein</fullName>
    </submittedName>
</protein>
<organism evidence="2 3">
    <name type="scientific">Acinetobacter courvalinii</name>
    <dbReference type="NCBI Taxonomy" id="280147"/>
    <lineage>
        <taxon>Bacteria</taxon>
        <taxon>Pseudomonadati</taxon>
        <taxon>Pseudomonadota</taxon>
        <taxon>Gammaproteobacteria</taxon>
        <taxon>Moraxellales</taxon>
        <taxon>Moraxellaceae</taxon>
        <taxon>Acinetobacter</taxon>
    </lineage>
</organism>
<gene>
    <name evidence="2" type="ORF">N7644_04220</name>
</gene>
<dbReference type="AlphaFoldDB" id="A0AA42LDL2"/>
<dbReference type="InterPro" id="IPR032620">
    <property type="entry name" value="DUF4882"/>
</dbReference>
<evidence type="ECO:0000313" key="3">
    <source>
        <dbReference type="Proteomes" id="UP001159329"/>
    </source>
</evidence>
<name>A0AA42LDL2_9GAMM</name>
<feature type="signal peptide" evidence="1">
    <location>
        <begin position="1"/>
        <end position="19"/>
    </location>
</feature>
<dbReference type="Pfam" id="PF16223">
    <property type="entry name" value="DUF4882"/>
    <property type="match status" value="1"/>
</dbReference>
<evidence type="ECO:0000313" key="2">
    <source>
        <dbReference type="EMBL" id="MDH0562885.1"/>
    </source>
</evidence>
<evidence type="ECO:0000256" key="1">
    <source>
        <dbReference type="SAM" id="SignalP"/>
    </source>
</evidence>
<dbReference type="EMBL" id="JAOEEO010000001">
    <property type="protein sequence ID" value="MDH0562885.1"/>
    <property type="molecule type" value="Genomic_DNA"/>
</dbReference>
<dbReference type="Proteomes" id="UP001159329">
    <property type="component" value="Unassembled WGS sequence"/>
</dbReference>
<reference evidence="2" key="1">
    <citation type="submission" date="2022-09" db="EMBL/GenBank/DDBJ databases">
        <title>Intensive care unit water sources are persistently colonized with multi-drug resistant bacteria and are the site of extensive horizontal gene transfer of antibiotic resistance genes.</title>
        <authorList>
            <person name="Diorio-Toth L."/>
        </authorList>
    </citation>
    <scope>NUCLEOTIDE SEQUENCE</scope>
    <source>
        <strain evidence="2">GD04005</strain>
    </source>
</reference>
<sequence>MKKLLLSMIIGVTSTVSWGASCNYSFDATQAQIDAYNNTHTRKREFMTSIDLSKQQGTSVIKLIDNPTSDQVLISAGGLNDLPDKVVVTNGIIAFEAEIDTSQLQSLLAGSTQEIQQMGFAIVGSSSAGKEIGINLAQSLINNSSTSTNGNHLTIIGGSFNNLNGQTSFKDLDPRSFTIQVPTTGKVRFGVYINQQSRQIGFIVNGVNYGYMNVIANNPITKIGFLAEAQDAPYPNSKFIGKAVTLKLITDQTQFTQSYPSGATDICGNTI</sequence>
<proteinExistence type="predicted"/>
<dbReference type="RefSeq" id="WP_279694531.1">
    <property type="nucleotide sequence ID" value="NZ_JAOEEO010000001.1"/>
</dbReference>